<dbReference type="PANTHER" id="PTHR34584">
    <property type="entry name" value="NA(+)/H(+) ANTIPORTER SUBUNIT E1"/>
    <property type="match status" value="1"/>
</dbReference>
<evidence type="ECO:0000256" key="5">
    <source>
        <dbReference type="ARBA" id="ARBA00022692"/>
    </source>
</evidence>
<dbReference type="PATRIC" id="fig|1705565.3.peg.4386"/>
<evidence type="ECO:0000256" key="1">
    <source>
        <dbReference type="ARBA" id="ARBA00004651"/>
    </source>
</evidence>
<dbReference type="GO" id="GO:0005886">
    <property type="term" value="C:plasma membrane"/>
    <property type="evidence" value="ECO:0007669"/>
    <property type="project" value="UniProtKB-SubCell"/>
</dbReference>
<comment type="subcellular location">
    <subcellularLocation>
        <location evidence="1">Cell membrane</location>
        <topology evidence="1">Multi-pass membrane protein</topology>
    </subcellularLocation>
</comment>
<dbReference type="OrthoDB" id="9800498at2"/>
<evidence type="ECO:0000256" key="4">
    <source>
        <dbReference type="ARBA" id="ARBA00022475"/>
    </source>
</evidence>
<dbReference type="PIRSF" id="PIRSF019239">
    <property type="entry name" value="MrpE"/>
    <property type="match status" value="1"/>
</dbReference>
<feature type="transmembrane region" description="Helical" evidence="8">
    <location>
        <begin position="57"/>
        <end position="76"/>
    </location>
</feature>
<evidence type="ECO:0000256" key="7">
    <source>
        <dbReference type="ARBA" id="ARBA00023136"/>
    </source>
</evidence>
<keyword evidence="6 8" id="KW-1133">Transmembrane helix</keyword>
<accession>A0A0M1P5S7</accession>
<dbReference type="Proteomes" id="UP000036932">
    <property type="component" value="Unassembled WGS sequence"/>
</dbReference>
<dbReference type="Pfam" id="PF01899">
    <property type="entry name" value="MNHE"/>
    <property type="match status" value="1"/>
</dbReference>
<dbReference type="InterPro" id="IPR002758">
    <property type="entry name" value="Cation_antiport_E"/>
</dbReference>
<proteinExistence type="inferred from homology"/>
<dbReference type="PANTHER" id="PTHR34584:SF1">
    <property type="entry name" value="NA(+)_H(+) ANTIPORTER SUBUNIT E1"/>
    <property type="match status" value="1"/>
</dbReference>
<gene>
    <name evidence="9" type="ORF">AM231_11870</name>
</gene>
<comment type="similarity">
    <text evidence="2">Belongs to the CPA3 antiporters (TC 2.A.63) subunit E family.</text>
</comment>
<keyword evidence="5 8" id="KW-0812">Transmembrane</keyword>
<feature type="transmembrane region" description="Helical" evidence="8">
    <location>
        <begin position="28"/>
        <end position="45"/>
    </location>
</feature>
<dbReference type="NCBIfam" id="NF006517">
    <property type="entry name" value="PRK08965.1-1"/>
    <property type="match status" value="1"/>
</dbReference>
<evidence type="ECO:0000313" key="9">
    <source>
        <dbReference type="EMBL" id="KOR89762.1"/>
    </source>
</evidence>
<dbReference type="GO" id="GO:0008324">
    <property type="term" value="F:monoatomic cation transmembrane transporter activity"/>
    <property type="evidence" value="ECO:0007669"/>
    <property type="project" value="InterPro"/>
</dbReference>
<dbReference type="EMBL" id="LIUT01000001">
    <property type="protein sequence ID" value="KOR89762.1"/>
    <property type="molecule type" value="Genomic_DNA"/>
</dbReference>
<keyword evidence="10" id="KW-1185">Reference proteome</keyword>
<evidence type="ECO:0000256" key="8">
    <source>
        <dbReference type="SAM" id="Phobius"/>
    </source>
</evidence>
<evidence type="ECO:0000256" key="6">
    <source>
        <dbReference type="ARBA" id="ARBA00022989"/>
    </source>
</evidence>
<dbReference type="GO" id="GO:0015297">
    <property type="term" value="F:antiporter activity"/>
    <property type="evidence" value="ECO:0007669"/>
    <property type="project" value="UniProtKB-KW"/>
</dbReference>
<protein>
    <submittedName>
        <fullName evidence="9">Cation:proton antiporter</fullName>
    </submittedName>
</protein>
<dbReference type="AlphaFoldDB" id="A0A0M1P5S7"/>
<evidence type="ECO:0000256" key="2">
    <source>
        <dbReference type="ARBA" id="ARBA00006228"/>
    </source>
</evidence>
<keyword evidence="3" id="KW-0813">Transport</keyword>
<keyword evidence="4" id="KW-1003">Cell membrane</keyword>
<keyword evidence="3" id="KW-0050">Antiport</keyword>
<dbReference type="RefSeq" id="WP_054402790.1">
    <property type="nucleotide sequence ID" value="NZ_LIUT01000001.1"/>
</dbReference>
<evidence type="ECO:0000313" key="10">
    <source>
        <dbReference type="Proteomes" id="UP000036932"/>
    </source>
</evidence>
<organism evidence="9 10">
    <name type="scientific">Paenibacillus solani</name>
    <dbReference type="NCBI Taxonomy" id="1705565"/>
    <lineage>
        <taxon>Bacteria</taxon>
        <taxon>Bacillati</taxon>
        <taxon>Bacillota</taxon>
        <taxon>Bacilli</taxon>
        <taxon>Bacillales</taxon>
        <taxon>Paenibacillaceae</taxon>
        <taxon>Paenibacillus</taxon>
    </lineage>
</organism>
<evidence type="ECO:0000256" key="3">
    <source>
        <dbReference type="ARBA" id="ARBA00022449"/>
    </source>
</evidence>
<keyword evidence="7 8" id="KW-0472">Membrane</keyword>
<dbReference type="NCBIfam" id="NF009292">
    <property type="entry name" value="PRK12651.1-3"/>
    <property type="match status" value="1"/>
</dbReference>
<reference evidence="10" key="1">
    <citation type="submission" date="2015-08" db="EMBL/GenBank/DDBJ databases">
        <title>Genome sequencing project for genomic taxonomy and phylogenomics of Bacillus-like bacteria.</title>
        <authorList>
            <person name="Liu B."/>
            <person name="Wang J."/>
            <person name="Zhu Y."/>
            <person name="Liu G."/>
            <person name="Chen Q."/>
            <person name="Chen Z."/>
            <person name="Lan J."/>
            <person name="Che J."/>
            <person name="Ge C."/>
            <person name="Shi H."/>
            <person name="Pan Z."/>
            <person name="Liu X."/>
        </authorList>
    </citation>
    <scope>NUCLEOTIDE SEQUENCE [LARGE SCALE GENOMIC DNA]</scope>
    <source>
        <strain evidence="10">FJAT-22460</strain>
    </source>
</reference>
<name>A0A0M1P5S7_9BACL</name>
<comment type="caution">
    <text evidence="9">The sequence shown here is derived from an EMBL/GenBank/DDBJ whole genome shotgun (WGS) entry which is preliminary data.</text>
</comment>
<sequence length="159" mass="18518">MGQQILLNIMIAVVWMFLNSDWSPQQFIVGYLIGILLIYLLRRFWPNDFYLRKLWSILLLLLLFLSELLKSSITVIRQILRPKLDVQPGIFAYTTELKSDWEITVLSCLICLTPGTLTLEVSHDGQTLYIHAMDIEDVDELSNQIRNTFEKAIKEVTRT</sequence>